<evidence type="ECO:0000256" key="1">
    <source>
        <dbReference type="ARBA" id="ARBA00004141"/>
    </source>
</evidence>
<feature type="transmembrane region" description="Helical" evidence="5">
    <location>
        <begin position="118"/>
        <end position="137"/>
    </location>
</feature>
<feature type="transmembrane region" description="Helical" evidence="5">
    <location>
        <begin position="175"/>
        <end position="195"/>
    </location>
</feature>
<evidence type="ECO:0000256" key="4">
    <source>
        <dbReference type="ARBA" id="ARBA00023136"/>
    </source>
</evidence>
<proteinExistence type="predicted"/>
<dbReference type="EMBL" id="BLZR01000001">
    <property type="protein sequence ID" value="GFP74793.1"/>
    <property type="molecule type" value="Genomic_DNA"/>
</dbReference>
<dbReference type="GO" id="GO:0022857">
    <property type="term" value="F:transmembrane transporter activity"/>
    <property type="evidence" value="ECO:0007669"/>
    <property type="project" value="InterPro"/>
</dbReference>
<evidence type="ECO:0000313" key="6">
    <source>
        <dbReference type="EMBL" id="GFP74793.1"/>
    </source>
</evidence>
<feature type="transmembrane region" description="Helical" evidence="5">
    <location>
        <begin position="375"/>
        <end position="400"/>
    </location>
</feature>
<evidence type="ECO:0000256" key="3">
    <source>
        <dbReference type="ARBA" id="ARBA00022989"/>
    </source>
</evidence>
<dbReference type="InterPro" id="IPR002293">
    <property type="entry name" value="AA/rel_permease1"/>
</dbReference>
<evidence type="ECO:0000256" key="5">
    <source>
        <dbReference type="SAM" id="Phobius"/>
    </source>
</evidence>
<keyword evidence="4 5" id="KW-0472">Membrane</keyword>
<feature type="transmembrane region" description="Helical" evidence="5">
    <location>
        <begin position="143"/>
        <end position="163"/>
    </location>
</feature>
<dbReference type="InterPro" id="IPR053153">
    <property type="entry name" value="APC_K+_Transporter"/>
</dbReference>
<sequence length="662" mass="73553">MEKIKRKVIGEPLKSSQITHEKFSVFRGLPILSSDAISSVAYACEEILIVLIPVMGILSYKYLIYVTAAIIALLCILIFSYRQTIDSYPKGGGSYIVSRENLGVTPSLLAGASLTTDYILTVAVSSTAGVAAITSAFPALLEFRVPLTLLIITIMTVGNLRGVRESAKLFSVPTYFFLFISLLMIAVGVIKYLIYGYVPVETAQVAQMQNTIGDMTLFLFLRAFAAGCTALTGIEAVSDGVANFKAPATKNAKRVLSLLFLIVVIIFGGVSYLSTIYHTTAGGDKTVISQIAGQVFGQNSLLFFVMQFATTLILIMAANTAFSDFPLLLSFIAKDGFAPRQFAKRGDRLSFSNGIILLAVAAAILVIVFKGENHLMLPLYAIGVFISFTLSQSGMVMRWVRTKAPGWKHKAFINGLGATITFITLIVISIVKFKHGAWVVIILIPSLMLLMKRIRRHYAKVARQLSLDNNYFPVFNSNAAKRFIVPVGALNEAVVKTINYAKCLSDDITAFHASTDEEETAKLKEKWDKYEMGIPLIIRDVDYREVVNPLVDFIENSDFRPSKKDMVTVVIPQFNAEKWWGNALHNQTAMFLRSTLLKRRNIAVISVPFIIENDYDTENMEKVLEEYTDKECFKCKETKETHEKECKIEKTEQIDKNSKESN</sequence>
<keyword evidence="2 5" id="KW-0812">Transmembrane</keyword>
<dbReference type="AlphaFoldDB" id="A0A6V8SIT0"/>
<name>A0A6V8SIT0_9CLOT</name>
<organism evidence="6 7">
    <name type="scientific">Clostridium fungisolvens</name>
    <dbReference type="NCBI Taxonomy" id="1604897"/>
    <lineage>
        <taxon>Bacteria</taxon>
        <taxon>Bacillati</taxon>
        <taxon>Bacillota</taxon>
        <taxon>Clostridia</taxon>
        <taxon>Eubacteriales</taxon>
        <taxon>Clostridiaceae</taxon>
        <taxon>Clostridium</taxon>
    </lineage>
</organism>
<reference evidence="6 7" key="1">
    <citation type="submission" date="2020-07" db="EMBL/GenBank/DDBJ databases">
        <title>A new beta-1,3-glucan-decomposing anaerobic bacterium isolated from anoxic soil subjected to biological soil disinfestation.</title>
        <authorList>
            <person name="Ueki A."/>
            <person name="Tonouchi A."/>
        </authorList>
    </citation>
    <scope>NUCLEOTIDE SEQUENCE [LARGE SCALE GENOMIC DNA]</scope>
    <source>
        <strain evidence="6 7">TW1</strain>
    </source>
</reference>
<dbReference type="Pfam" id="PF13520">
    <property type="entry name" value="AA_permease_2"/>
    <property type="match status" value="1"/>
</dbReference>
<feature type="transmembrane region" description="Helical" evidence="5">
    <location>
        <begin position="350"/>
        <end position="369"/>
    </location>
</feature>
<dbReference type="PANTHER" id="PTHR47704">
    <property type="entry name" value="POTASSIUM TRANSPORTER KIMA"/>
    <property type="match status" value="1"/>
</dbReference>
<accession>A0A6V8SIT0</accession>
<keyword evidence="7" id="KW-1185">Reference proteome</keyword>
<dbReference type="Proteomes" id="UP000580568">
    <property type="component" value="Unassembled WGS sequence"/>
</dbReference>
<feature type="transmembrane region" description="Helical" evidence="5">
    <location>
        <begin position="437"/>
        <end position="454"/>
    </location>
</feature>
<feature type="transmembrane region" description="Helical" evidence="5">
    <location>
        <begin position="36"/>
        <end position="56"/>
    </location>
</feature>
<protein>
    <submittedName>
        <fullName evidence="6">Potassium transporter KimA</fullName>
    </submittedName>
</protein>
<evidence type="ECO:0000313" key="7">
    <source>
        <dbReference type="Proteomes" id="UP000580568"/>
    </source>
</evidence>
<dbReference type="PANTHER" id="PTHR47704:SF1">
    <property type="entry name" value="POTASSIUM TRANSPORTER KIMA"/>
    <property type="match status" value="1"/>
</dbReference>
<evidence type="ECO:0000256" key="2">
    <source>
        <dbReference type="ARBA" id="ARBA00022692"/>
    </source>
</evidence>
<comment type="subcellular location">
    <subcellularLocation>
        <location evidence="1">Membrane</location>
        <topology evidence="1">Multi-pass membrane protein</topology>
    </subcellularLocation>
</comment>
<feature type="transmembrane region" description="Helical" evidence="5">
    <location>
        <begin position="255"/>
        <end position="277"/>
    </location>
</feature>
<feature type="transmembrane region" description="Helical" evidence="5">
    <location>
        <begin position="301"/>
        <end position="329"/>
    </location>
</feature>
<keyword evidence="3 5" id="KW-1133">Transmembrane helix</keyword>
<comment type="caution">
    <text evidence="6">The sequence shown here is derived from an EMBL/GenBank/DDBJ whole genome shotgun (WGS) entry which is preliminary data.</text>
</comment>
<feature type="transmembrane region" description="Helical" evidence="5">
    <location>
        <begin position="215"/>
        <end position="234"/>
    </location>
</feature>
<feature type="transmembrane region" description="Helical" evidence="5">
    <location>
        <begin position="412"/>
        <end position="431"/>
    </location>
</feature>
<feature type="transmembrane region" description="Helical" evidence="5">
    <location>
        <begin position="62"/>
        <end position="81"/>
    </location>
</feature>
<dbReference type="GO" id="GO:0016020">
    <property type="term" value="C:membrane"/>
    <property type="evidence" value="ECO:0007669"/>
    <property type="project" value="UniProtKB-SubCell"/>
</dbReference>
<gene>
    <name evidence="6" type="ORF">bsdtw1_00852</name>
</gene>
<dbReference type="RefSeq" id="WP_183276334.1">
    <property type="nucleotide sequence ID" value="NZ_BLZR01000001.1"/>
</dbReference>
<dbReference type="Gene3D" id="1.20.1740.10">
    <property type="entry name" value="Amino acid/polyamine transporter I"/>
    <property type="match status" value="1"/>
</dbReference>